<evidence type="ECO:0000256" key="2">
    <source>
        <dbReference type="ARBA" id="ARBA00022737"/>
    </source>
</evidence>
<dbReference type="FunFam" id="2.10.110.10:FF:000015">
    <property type="entry name" value="LIM domain only 3"/>
    <property type="match status" value="1"/>
</dbReference>
<reference evidence="9" key="1">
    <citation type="submission" date="2025-08" db="UniProtKB">
        <authorList>
            <consortium name="RefSeq"/>
        </authorList>
    </citation>
    <scope>IDENTIFICATION</scope>
</reference>
<proteinExistence type="predicted"/>
<dbReference type="GO" id="GO:0003713">
    <property type="term" value="F:transcription coactivator activity"/>
    <property type="evidence" value="ECO:0007669"/>
    <property type="project" value="TreeGrafter"/>
</dbReference>
<dbReference type="PANTHER" id="PTHR45787:SF1">
    <property type="entry name" value="LIM ZINC-BINDING DOMAIN-CONTAINING PROTEIN"/>
    <property type="match status" value="1"/>
</dbReference>
<dbReference type="PROSITE" id="PS00478">
    <property type="entry name" value="LIM_DOMAIN_1"/>
    <property type="match status" value="1"/>
</dbReference>
<feature type="domain" description="LIM zinc-binding" evidence="7">
    <location>
        <begin position="86"/>
        <end position="148"/>
    </location>
</feature>
<keyword evidence="8" id="KW-1185">Reference proteome</keyword>
<dbReference type="InterPro" id="IPR050945">
    <property type="entry name" value="LMO_RBTN_TF"/>
</dbReference>
<sequence length="215" mass="24211">MGEPTEEGEEDVKLNQDCDRREDTIVPTRKAKTRRIQSSPSLPTGATIIVRAPTGDALSLDGNNVDNNNVSESLNIPPSLFLESRPTCAGCQNSIKDRYLLCALDKMWHEDCLKCGSCDCRLGEVGSTLYFKNNLILCRRDYLRIYGTAGLCSACHKTIPSFEMVMRARSNVYHLECFACQQCNHRFCVGDRFYLHNNRILCEDDYSPLYYSAGA</sequence>
<dbReference type="InterPro" id="IPR001781">
    <property type="entry name" value="Znf_LIM"/>
</dbReference>
<organism evidence="8 9">
    <name type="scientific">Galendromus occidentalis</name>
    <name type="common">western predatory mite</name>
    <dbReference type="NCBI Taxonomy" id="34638"/>
    <lineage>
        <taxon>Eukaryota</taxon>
        <taxon>Metazoa</taxon>
        <taxon>Ecdysozoa</taxon>
        <taxon>Arthropoda</taxon>
        <taxon>Chelicerata</taxon>
        <taxon>Arachnida</taxon>
        <taxon>Acari</taxon>
        <taxon>Parasitiformes</taxon>
        <taxon>Mesostigmata</taxon>
        <taxon>Gamasina</taxon>
        <taxon>Phytoseioidea</taxon>
        <taxon>Phytoseiidae</taxon>
        <taxon>Typhlodrominae</taxon>
        <taxon>Galendromus</taxon>
    </lineage>
</organism>
<keyword evidence="1 5" id="KW-0479">Metal-binding</keyword>
<dbReference type="GO" id="GO:0045944">
    <property type="term" value="P:positive regulation of transcription by RNA polymerase II"/>
    <property type="evidence" value="ECO:0007669"/>
    <property type="project" value="TreeGrafter"/>
</dbReference>
<gene>
    <name evidence="9" type="primary">LOC100905698</name>
</gene>
<dbReference type="AlphaFoldDB" id="A0AAJ6QYL0"/>
<dbReference type="PROSITE" id="PS50023">
    <property type="entry name" value="LIM_DOMAIN_2"/>
    <property type="match status" value="2"/>
</dbReference>
<evidence type="ECO:0000256" key="6">
    <source>
        <dbReference type="SAM" id="MobiDB-lite"/>
    </source>
</evidence>
<dbReference type="GO" id="GO:0046872">
    <property type="term" value="F:metal ion binding"/>
    <property type="evidence" value="ECO:0007669"/>
    <property type="project" value="UniProtKB-KW"/>
</dbReference>
<evidence type="ECO:0000256" key="1">
    <source>
        <dbReference type="ARBA" id="ARBA00022723"/>
    </source>
</evidence>
<dbReference type="PANTHER" id="PTHR45787">
    <property type="entry name" value="LD11652P"/>
    <property type="match status" value="1"/>
</dbReference>
<evidence type="ECO:0000259" key="7">
    <source>
        <dbReference type="PROSITE" id="PS50023"/>
    </source>
</evidence>
<evidence type="ECO:0000256" key="5">
    <source>
        <dbReference type="PROSITE-ProRule" id="PRU00125"/>
    </source>
</evidence>
<dbReference type="GeneID" id="100905698"/>
<keyword evidence="4 5" id="KW-0440">LIM domain</keyword>
<evidence type="ECO:0000256" key="3">
    <source>
        <dbReference type="ARBA" id="ARBA00022833"/>
    </source>
</evidence>
<dbReference type="Gene3D" id="2.10.110.10">
    <property type="entry name" value="Cysteine Rich Protein"/>
    <property type="match status" value="2"/>
</dbReference>
<feature type="domain" description="LIM zinc-binding" evidence="7">
    <location>
        <begin position="150"/>
        <end position="212"/>
    </location>
</feature>
<dbReference type="CDD" id="cd09390">
    <property type="entry name" value="LIM2_dLMO"/>
    <property type="match status" value="1"/>
</dbReference>
<dbReference type="SMART" id="SM00132">
    <property type="entry name" value="LIM"/>
    <property type="match status" value="2"/>
</dbReference>
<dbReference type="GO" id="GO:0005634">
    <property type="term" value="C:nucleus"/>
    <property type="evidence" value="ECO:0007669"/>
    <property type="project" value="TreeGrafter"/>
</dbReference>
<protein>
    <submittedName>
        <fullName evidence="9">LIM domain only protein 3</fullName>
    </submittedName>
</protein>
<evidence type="ECO:0000256" key="4">
    <source>
        <dbReference type="ARBA" id="ARBA00023038"/>
    </source>
</evidence>
<feature type="compositionally biased region" description="Basic and acidic residues" evidence="6">
    <location>
        <begin position="11"/>
        <end position="20"/>
    </location>
</feature>
<evidence type="ECO:0000313" key="9">
    <source>
        <dbReference type="RefSeq" id="XP_003748274.1"/>
    </source>
</evidence>
<dbReference type="Proteomes" id="UP000694867">
    <property type="component" value="Unplaced"/>
</dbReference>
<dbReference type="Pfam" id="PF00412">
    <property type="entry name" value="LIM"/>
    <property type="match status" value="2"/>
</dbReference>
<evidence type="ECO:0000313" key="8">
    <source>
        <dbReference type="Proteomes" id="UP000694867"/>
    </source>
</evidence>
<dbReference type="RefSeq" id="XP_003748274.1">
    <property type="nucleotide sequence ID" value="XM_003748226.1"/>
</dbReference>
<dbReference type="KEGG" id="goe:100905698"/>
<name>A0AAJ6QYL0_9ACAR</name>
<dbReference type="GO" id="GO:0140297">
    <property type="term" value="F:DNA-binding transcription factor binding"/>
    <property type="evidence" value="ECO:0007669"/>
    <property type="project" value="TreeGrafter"/>
</dbReference>
<keyword evidence="2" id="KW-0677">Repeat</keyword>
<keyword evidence="3 5" id="KW-0862">Zinc</keyword>
<feature type="compositionally biased region" description="Acidic residues" evidence="6">
    <location>
        <begin position="1"/>
        <end position="10"/>
    </location>
</feature>
<dbReference type="FunFam" id="2.10.110.10:FF:000016">
    <property type="entry name" value="LIM domain only 3"/>
    <property type="match status" value="1"/>
</dbReference>
<dbReference type="SUPFAM" id="SSF57716">
    <property type="entry name" value="Glucocorticoid receptor-like (DNA-binding domain)"/>
    <property type="match status" value="3"/>
</dbReference>
<feature type="region of interest" description="Disordered" evidence="6">
    <location>
        <begin position="1"/>
        <end position="20"/>
    </location>
</feature>
<accession>A0AAJ6QYL0</accession>